<evidence type="ECO:0000313" key="2">
    <source>
        <dbReference type="Proteomes" id="UP000474967"/>
    </source>
</evidence>
<proteinExistence type="predicted"/>
<reference evidence="1 2" key="1">
    <citation type="journal article" date="2014" name="J. Microbiol.">
        <title>Diaminobutyricibacter tongyongensis gen. nov., sp. nov. and Homoserinibacter gongjuensis gen. nov., sp. nov. belong to the family Microbacteriaceae.</title>
        <authorList>
            <person name="Kim S.J."/>
            <person name="Ahn J.H."/>
            <person name="Weon H.Y."/>
            <person name="Hamada M."/>
            <person name="Suzuki K."/>
            <person name="Kwon S.W."/>
        </authorList>
    </citation>
    <scope>NUCLEOTIDE SEQUENCE [LARGE SCALE GENOMIC DNA]</scope>
    <source>
        <strain evidence="1 2">NBRC 108724</strain>
    </source>
</reference>
<dbReference type="RefSeq" id="WP_163289757.1">
    <property type="nucleotide sequence ID" value="NZ_JAAGWY010000002.1"/>
</dbReference>
<organism evidence="1 2">
    <name type="scientific">Leifsonia tongyongensis</name>
    <dbReference type="NCBI Taxonomy" id="1268043"/>
    <lineage>
        <taxon>Bacteria</taxon>
        <taxon>Bacillati</taxon>
        <taxon>Actinomycetota</taxon>
        <taxon>Actinomycetes</taxon>
        <taxon>Micrococcales</taxon>
        <taxon>Microbacteriaceae</taxon>
        <taxon>Leifsonia</taxon>
    </lineage>
</organism>
<dbReference type="Proteomes" id="UP000474967">
    <property type="component" value="Unassembled WGS sequence"/>
</dbReference>
<protein>
    <submittedName>
        <fullName evidence="1">Uncharacterized protein</fullName>
    </submittedName>
</protein>
<gene>
    <name evidence="1" type="ORF">G3T36_10625</name>
</gene>
<keyword evidence="2" id="KW-1185">Reference proteome</keyword>
<dbReference type="AlphaFoldDB" id="A0A6L9XY22"/>
<accession>A0A6L9XY22</accession>
<sequence>MNTRIVVLVECTEPMCESYGIGHKQTDFGDDLDAPMHYRPEMGNGNWRVTVSRFDDMPTWSVGVEANDQLSAIEAVQLAADVQAAAADCERLNSRI</sequence>
<comment type="caution">
    <text evidence="1">The sequence shown here is derived from an EMBL/GenBank/DDBJ whole genome shotgun (WGS) entry which is preliminary data.</text>
</comment>
<name>A0A6L9XY22_9MICO</name>
<dbReference type="EMBL" id="JAAGWY010000002">
    <property type="protein sequence ID" value="NEN06330.1"/>
    <property type="molecule type" value="Genomic_DNA"/>
</dbReference>
<evidence type="ECO:0000313" key="1">
    <source>
        <dbReference type="EMBL" id="NEN06330.1"/>
    </source>
</evidence>